<evidence type="ECO:0000256" key="2">
    <source>
        <dbReference type="SAM" id="MobiDB-lite"/>
    </source>
</evidence>
<sequence>MASSYNPSKRLSEYAAALLSPYIRLENEGGQRRDPNDQSPAPSLSVGLWSGNVELKNVEIRPEAIEQFLNSRGDDDGNNGGDPRSEAGTTQIKWKLRRGRVNSVKIQIPWKSLLVGSAYFSTKGGSNPGGDNDKAQLGMQGDGDDDESAYASLRTTIHIEGVTLLLGYDIIYHDPLLNALHHQHQKNESCFPSSEGDVQLSDKDQLRAKIRQEKNRILQTAERRLMAGLDPFPPSLMEELNSIVRSSIQSRSPLSSSIKKSIPILQPFHPTKNEDSASFHTSHTPDTTSSTTINSYLAKMENYLSSTIQSLLWRVFDSLSLSMVHVRLSVVGHSHYDKDHAALLRGKSPEEKQHQQQEQNSRTTKMSDSKRDFQHRGHRTDDQQPLCRLRHNTSRRKIGAEEDNEYSKKSNVDHSRNSDYGGNVVAEDPSIWSREGLVEVGVTLDRLDVRPGPLPSLGNDDAQSDSVAMKQIRFRGAGVFLRRIFGDGGARYDCVAEVDAEGRTGRYRDWEDTNDEDFVLTPMTISASCKVYRNISGSLEVGLVASPSPQKEEESSPVDHIDTSSTGTTIDSKGTVSTTRRRGKRDKRQRTTAADPSLSTQPLPLVLDSDVRDQSQSLKRPGHSVISSTTPSTQTMSNLGYTQKINDIFNEDLFLAHHRLEVSLELGHVRSTLSPRQIFLIHSLSSSMMRIKRGRPQTTIRDAWAYDRKLIERMAEKGQSMMAWEDRIYRELPSMRSRFSRHSMRTLPGVTSSWWKYAYFNVVNEIRQRRRLLGRCSGDSTSTAWSKPRSTMSRLSFDSQSRIRREYISLYMSAYRPFGPADKTAASDTSFRLAKMEDELSVERLLLLKNIARAASVRHAQTQDDSSPAENYYIFFTNSQSTDVTCWSVKKCRNINAVENGTSLPHKLDDCGVHPPISLAPFPEVDVLSASEKHNIVGHAMHESTVTRQSLVREKNPSNSLSFSAKLAISGFSLALCDFLDEKTTTIGAHHGVVDHYYHSYLADDVSTLTGFSDDESKTTKNTSIRDSFDPLTQFWSTTRHGFNCEPLMLLHMASIVISARCQKIDAFQPPRPNIEFSVGGISLQMGYVSPQQNLLCLGHIPCGEQPALTLPLRGNESDHSIGISGCSSSLTNSIVVGPTEVIVDWGWVEKLLAFVSTNKDIRPVGATMALDYEDLFERSCSTPDKKRIGSHAPASLEFHALSLTIPLHNVVTDDRSEQQYLIAAANHFHVKTVNLYDSVSSNESSVYSLSNQDLLFLLDGLDTVIATQKKECVEKPRTSIRLLHFPINIQIQYSSGAGMCSLEQPNHQYYDVTLPAIHLLVSEYRVRAMLNLMDTVRGALSNVTVVAPDTPEATLRPTIPAMADYVLAKLRVSIQSLGIHVIPDKYEGSADDYSVRYQFEDAIASFASHLSCLDFDHPSQVAVDCISKVFMDRCCALGISQKEAKKCMEAARANFKSEIRASIFSSPSHDDAKERGRGHGAVNHSRKINRHLTDAPLALSDALDQVVKNSTRTTIAEFGDDLPAESKLNLELVAESLVVSRSFIYGGNTSQITVESLKVRNRQVNLLKILHSSDTQSSQSTSVPDENDAALAITLQNRSLVNRGCCQDIYFEAGRIESLFSPDAYLEAAEDCGILFGAVSGAQTAHHPKRPVKDMIVNGSVSSLSLVLTDKLLPFIQCQFQDVSFKKSVIGSQTTTLTSLHAGAVSIDCVSHSSYPNIISTYASKNECSAFSIQLTTQLIPASGPNEFFIKVNGVRIVLLRQILNEIFQYISSPNYGIGLVLYRNETESGVSSQASQASPDLVLTIRNSSIVLPRDSISVDMVGLEVKEITITREQVAKTWSIDKYSFSNDVVLQSPGKVGRTVASTSSSDIFFDCIDDQNFTPLQARIQRYVVHTIDAHVFTALNPCHVSSREIHMPAFNANVSSTGRAVHGKCPFTVVGNVSQSLREDLISRVWEKVHERPVNLRITVDHAPNLRLLVEDIDDGNSQGANFAMRMSQFYLVMSIWFSNMKELPILFPYDGDFVEKASIVPDTPTVWPEYGTIEFVNRLKQSGSAQKGASFEMALCFKNLTWRCFYDQPDYFAIVPPSMSSMQSMGIESEGVHGSSFVSIAFKNVICSINNDEENLQRIGVGAVSMQIHDGRQLQDGTHFARGLCAEGDHSQPTIVDLDWGLDCGRHTLIADGLPMPFQVTVFMTPDLDCLINLGVDLAEAALADLSPIWILLDYFGLYFRHGEYGHPAFEAELAYLGSVGNAKLESSELDDNCLDFRLWMMRPHVIIPSSSELYMMFEAAGLYYRYKSIGQNYSSQEIVARDLGIVALGEYMCPSTSRGLRQVSGSLISCGIQTLIEDMSFSLRYDFNASTNDTADDDAATAPYFKVSLRMPLTPKHFEHRSMDGIECSIIDAKPFCVPPPLVCKPSVVPSRAMGHQETIIYFSYEYMKVLLEIMTSFVGPRQQSDLFDDNTPRNDELPSGNCFSVIAHVERVKCVISDPVMGMHRPFLSVCLPSLLLTASELQIQQGPKNKIEKLTGGTDAFNAKDLLVSIEVTVFIDHFKLGLTRNWEVFVEPFKCLLLYERSADRGKGITFNADCPLHFNISSALVETIDDAIKTFDLFRAGSGTQLHNKRHTSDSKDVRTSSALDERGHNVTVLHRAAEQLEGNERIAFSLENRTGELLRVHAHSPLETDVSCSQTTVVYLTHRQIVPLSFPPTETAIKNLQSIEVPLKGDQNVTSYRQKLESVTSHEIDFQVPGFRWVRAVSFDKSGKHFLQVIPRSPVVESKIAEDWRLKNALHVLTEINSVNGGRRLVITSPFQVINKTNHPIILATDPDPRHAPVLTFNDIGFDQESNNNGFAVSKINPDETHSISFLLMESALVLEGNHLGSIWIRPDQSSRGDFKDVSLDPTSSGLDESIIGFPYRPIQLAKILHESSVIFKDSCGDPVIANQAASGIEVSCPVYNKSNHSPISRPFCYVVEVKRSPFVVRSSHVKSLPDATIAGDATSPARIGKGFARVRENIFSKNNAPEKADVHAPIAYALVVHPPLIIENLLPERGRFEIMHATSRKVLWWGSLGAGERVSVFTVGLDAPLLLLVNLGYCRTAVGEGALVHHGGGDGFFKPWNVFQGAMKTSRDRVKRTLNTIAESKDNRGAQRIAMIRTRGKTKQKDSGGRKARQLGFNTENDMIENSGDGFSRRVNGYGMEDIATELIVVDSLGQRLTLHIDNVLGRGGQRRVTLYSPFWIVNTTEHSLRYKQEKALSFVAGTVSSKAMDGSKPVDEGHRSHLNIDQDDVLMLASKLDSLGTIFSGRPGAMAMLKSNVDSAPEPALLAALISNDLGLGLLSKLAFMFNFHDVLSLGGSPRLCIQLADTQHDNSRYTSAWSSAFGLESVGVTQIVGMHCRDGRVLEVSVSISVAPGRLGSFTKIVRICPRYIVVNQLPFPIRLWQDSSILHPNVSEEDSSKSESQTWIFAHSESNTVNQYERLFGLRTFIDHSEESGMSAKTTAHHDACFIATVRPLELVAFHLPDTRLERSLRVDFGPSWCLSPSFSADIPGEYVLAMSRVRDLRMLPHVSSRGAPVYTITLPPTDQTNDWNGELGVFFETEWGRDRTLIVKGIREGSYASYFTDIAVGDEMVMIDSMPVAKLSFDEVMKYMKIRLNSAKEAAEKRTNSSSAMSLQLQLMMNKTKKRIQKVNDSQPNDNAVTLTFLTLEERLRRLRRAAVGQITGRSIAGEISDAVQKTDPAATSEQGDASEELLVDMKFLFQSVFVFLRKPSTTDPPYRITNRSLHWRIYYRQRACDSHPWHCLSPGESSAYTWEEPLKVKKLSVRVGAGEWNRIITTGTSGRIDRKEEYPIFSFQFIKDEEQGHFGAVKTIKLEEIGYIDKLPCPARGNRVRGPSNNKKECNLVCQVDTEGSTRVLIISDEIIGTQQDSKVADSTLVRCHLESIRKEISDEEKRRAKIDELNKTFLAIPVDDLKRSSHCKPDGPLCSLTEKDSEAIETELQELMDYDEGLFIAKRNQVVIEIIEATGLRSSDLNGLSNPFVQVKLICANKTRHFGSFSSKATRSTYFVEKTLSPQWCYQSFVFDVPEKASSDPRETRRFSLQCVIKSKNKFGSKFLGQAHVHLRNLKDQKENVGWYPLMGKLGQNGIGKDPLDRICGSIRLRVQWIYDIPGLLEYYLLCVDRRLGTLHTSKEGMKRQLKAIQDKVQQEKELEESFAIARVPALAAMHKKKCVRSFEYRRDSSTSIKEEKASHPSKVMMGVKQFIGKAKGLSKEEPKKSTEFPFLLGSMLDFDSSCSSIDSDDLLVHRNISVDDAIVASSPCSHTSVDDNPSGGAGTMPSILLATYNVASSKNIPHSQIANVRIISLRWQRWQQYSDETSAAFAYPLYPSWNIARVLINKNMMKPKRSKINTSVAVADLQEQGESANMIELLKLPPSTPHLIAEREKTYVCELIRSRTLFSKAARRSLNSIFNPGGVLTIRPIAGLNLPDSFTGMFVKLRYDNKVQSTVSVDSKVSPVWSRDNDPYHNSSVKKSRWNSQVKRRGSTTKDAVHDFNEIAEIFNPTRAGGTRQNDIKVEISPFETSKALRLSVVGESRGLNIEIGVLNIPLGNALDCTMDEPAYVRWFPLKSPDEAIPVEGDMNGSCRPFESEKLSDSMFDEYFAPCIKLALMFEPNSVEIDSDYLAAGAEPPNRSSANQYLYVRVDQISAALIDSSRTQELAVFSLRDADVRYSVTTAKTRLAVAVGNVQLDQQSFGMNTQVPVILAPTPVKYPQPTVQFLAWKDNIRSKLDMDSYEYVAIQVQEMDLKIEESLLYDVWQFYSDVAKTREARASSWHKVDCANFSADEFEVGLNIDPIEKARIFLKQDIRMRRKKIYVRELILGFFKVNLSYFKSSRSSRGSLDSSEEKPVNVDSSELLPLVIPSPNEQPGRPSSAADDAYLQWSENVDFGVDERPYANKISAMLPRISDAPIRFNERIIYHVYESEGDIWKSLRSFYSAESLRQIYKIVGSLDFVGNPTMVLTSFRTGLRDFVLQPSRELKHITKNPSRVGVGVMKGTLSLVSNSASGIFGFASNLGATVGHTATHLTLDEHFQRLHSEQKAAQQLHYDRWKKKGFGHVTLMVSRPVSDIVFGLISAATGLLLEPYRGAKEDGLVGFAKGSAIGIIGVVVKPVVGLSDAFSHVMESSHDIAKSVNLLEFKANTIKRYRLPNVFGPQKMLLPFNAVDSRSAQLLLAHPLEKKTKKGEEVIVASEALRLGKGLDHYIVVTTLRVVLFKLKVLDGQGFVTANLVWHVKFDKGARINSSLGNRGHNGYVLYISRYSSRKQGDPSLDDLSQQNPIQGSTPTINEYSQHENDNFFVSGEGKSLYSLGPAPASIRLGNVRPSAVTEGVGVNRFAVEGELKHRSQLSRIHNAICCICGDFDSIIRENYHDDGDEGITSFGPYSFEKKPVDNREDRSFLYASLEYIIWKFEPSLSYRSLLRSPPWLIDCGMAVSPSHPSSPLSPNAVNTMLSLDNCGASDENFFLHSQIDSMSGETDSYVEEHVAHEQDSFVEAFGTFPFLTRPNPVVCKIGESASASVSQTGTYPASVEADSLFGEALTESGLSERVRRVEAMLESLVGCESTTGVTMTHKSSQRSQTDHSQLSVAHYGFNGSKTAPISPLSFSGHVDVQSLLKEIEDLKQQLAAKNVSKASTK</sequence>
<feature type="compositionally biased region" description="Basic and acidic residues" evidence="2">
    <location>
        <begin position="26"/>
        <end position="36"/>
    </location>
</feature>
<feature type="compositionally biased region" description="Low complexity" evidence="2">
    <location>
        <begin position="278"/>
        <end position="290"/>
    </location>
</feature>
<comment type="caution">
    <text evidence="5">The sequence shown here is derived from an EMBL/GenBank/DDBJ whole genome shotgun (WGS) entry which is preliminary data.</text>
</comment>
<dbReference type="Pfam" id="PF25036">
    <property type="entry name" value="VPS13_VAB"/>
    <property type="match status" value="1"/>
</dbReference>
<feature type="region of interest" description="Disordered" evidence="2">
    <location>
        <begin position="26"/>
        <end position="47"/>
    </location>
</feature>
<dbReference type="PROSITE" id="PS50106">
    <property type="entry name" value="PDZ"/>
    <property type="match status" value="1"/>
</dbReference>
<dbReference type="PANTHER" id="PTHR16166">
    <property type="entry name" value="VACUOLAR PROTEIN SORTING-ASSOCIATED PROTEIN VPS13"/>
    <property type="match status" value="1"/>
</dbReference>
<protein>
    <submittedName>
        <fullName evidence="5">Uncharacterized protein</fullName>
    </submittedName>
</protein>
<dbReference type="SUPFAM" id="SSF49562">
    <property type="entry name" value="C2 domain (Calcium/lipid-binding domain, CaLB)"/>
    <property type="match status" value="1"/>
</dbReference>
<feature type="region of interest" description="Disordered" evidence="2">
    <location>
        <begin position="613"/>
        <end position="632"/>
    </location>
</feature>
<dbReference type="EMBL" id="JALLAZ020000690">
    <property type="protein sequence ID" value="KAL3789253.1"/>
    <property type="molecule type" value="Genomic_DNA"/>
</dbReference>
<feature type="compositionally biased region" description="Basic and acidic residues" evidence="2">
    <location>
        <begin position="405"/>
        <end position="417"/>
    </location>
</feature>
<organism evidence="5 6">
    <name type="scientific">Stephanodiscus triporus</name>
    <dbReference type="NCBI Taxonomy" id="2934178"/>
    <lineage>
        <taxon>Eukaryota</taxon>
        <taxon>Sar</taxon>
        <taxon>Stramenopiles</taxon>
        <taxon>Ochrophyta</taxon>
        <taxon>Bacillariophyta</taxon>
        <taxon>Coscinodiscophyceae</taxon>
        <taxon>Thalassiosirophycidae</taxon>
        <taxon>Stephanodiscales</taxon>
        <taxon>Stephanodiscaceae</taxon>
        <taxon>Stephanodiscus</taxon>
    </lineage>
</organism>
<gene>
    <name evidence="5" type="ORF">ACHAW5_010886</name>
</gene>
<dbReference type="InterPro" id="IPR026847">
    <property type="entry name" value="VPS13"/>
</dbReference>
<feature type="region of interest" description="Disordered" evidence="2">
    <location>
        <begin position="545"/>
        <end position="607"/>
    </location>
</feature>
<dbReference type="InterPro" id="IPR001478">
    <property type="entry name" value="PDZ"/>
</dbReference>
<feature type="compositionally biased region" description="Basic and acidic residues" evidence="2">
    <location>
        <begin position="550"/>
        <end position="562"/>
    </location>
</feature>
<feature type="region of interest" description="Disordered" evidence="2">
    <location>
        <begin position="347"/>
        <end position="425"/>
    </location>
</feature>
<dbReference type="Pfam" id="PF00168">
    <property type="entry name" value="C2"/>
    <property type="match status" value="1"/>
</dbReference>
<feature type="region of interest" description="Disordered" evidence="2">
    <location>
        <begin position="70"/>
        <end position="91"/>
    </location>
</feature>
<evidence type="ECO:0000313" key="5">
    <source>
        <dbReference type="EMBL" id="KAL3789253.1"/>
    </source>
</evidence>
<feature type="compositionally biased region" description="Basic residues" evidence="2">
    <location>
        <begin position="579"/>
        <end position="590"/>
    </location>
</feature>
<feature type="region of interest" description="Disordered" evidence="2">
    <location>
        <begin position="266"/>
        <end position="290"/>
    </location>
</feature>
<dbReference type="InterPro" id="IPR035892">
    <property type="entry name" value="C2_domain_sf"/>
</dbReference>
<dbReference type="SUPFAM" id="SSF50156">
    <property type="entry name" value="PDZ domain-like"/>
    <property type="match status" value="1"/>
</dbReference>
<feature type="region of interest" description="Disordered" evidence="2">
    <location>
        <begin position="124"/>
        <end position="143"/>
    </location>
</feature>
<evidence type="ECO:0000313" key="6">
    <source>
        <dbReference type="Proteomes" id="UP001530315"/>
    </source>
</evidence>
<feature type="domain" description="PDZ" evidence="4">
    <location>
        <begin position="3578"/>
        <end position="3652"/>
    </location>
</feature>
<evidence type="ECO:0000256" key="1">
    <source>
        <dbReference type="ARBA" id="ARBA00006545"/>
    </source>
</evidence>
<dbReference type="PANTHER" id="PTHR16166:SF93">
    <property type="entry name" value="INTERMEMBRANE LIPID TRANSFER PROTEIN VPS13"/>
    <property type="match status" value="1"/>
</dbReference>
<dbReference type="CDD" id="cd00030">
    <property type="entry name" value="C2"/>
    <property type="match status" value="1"/>
</dbReference>
<dbReference type="SMART" id="SM00239">
    <property type="entry name" value="C2"/>
    <property type="match status" value="1"/>
</dbReference>
<proteinExistence type="inferred from homology"/>
<evidence type="ECO:0000259" key="3">
    <source>
        <dbReference type="PROSITE" id="PS50004"/>
    </source>
</evidence>
<feature type="compositionally biased region" description="Low complexity" evidence="2">
    <location>
        <begin position="563"/>
        <end position="575"/>
    </location>
</feature>
<dbReference type="PROSITE" id="PS50004">
    <property type="entry name" value="C2"/>
    <property type="match status" value="1"/>
</dbReference>
<feature type="compositionally biased region" description="Basic residues" evidence="2">
    <location>
        <begin position="4530"/>
        <end position="4545"/>
    </location>
</feature>
<name>A0ABD3PMK6_9STRA</name>
<feature type="compositionally biased region" description="Basic residues" evidence="2">
    <location>
        <begin position="388"/>
        <end position="397"/>
    </location>
</feature>
<dbReference type="Gene3D" id="2.60.40.150">
    <property type="entry name" value="C2 domain"/>
    <property type="match status" value="1"/>
</dbReference>
<reference evidence="5 6" key="1">
    <citation type="submission" date="2024-10" db="EMBL/GenBank/DDBJ databases">
        <title>Updated reference genomes for cyclostephanoid diatoms.</title>
        <authorList>
            <person name="Roberts W.R."/>
            <person name="Alverson A.J."/>
        </authorList>
    </citation>
    <scope>NUCLEOTIDE SEQUENCE [LARGE SCALE GENOMIC DNA]</scope>
    <source>
        <strain evidence="5 6">AJA276-08</strain>
    </source>
</reference>
<evidence type="ECO:0000259" key="4">
    <source>
        <dbReference type="PROSITE" id="PS50106"/>
    </source>
</evidence>
<accession>A0ABD3PMK6</accession>
<dbReference type="InterPro" id="IPR000008">
    <property type="entry name" value="C2_dom"/>
</dbReference>
<feature type="compositionally biased region" description="Basic and acidic residues" evidence="2">
    <location>
        <begin position="365"/>
        <end position="382"/>
    </location>
</feature>
<feature type="domain" description="C2" evidence="3">
    <location>
        <begin position="3997"/>
        <end position="4137"/>
    </location>
</feature>
<dbReference type="Proteomes" id="UP001530315">
    <property type="component" value="Unassembled WGS sequence"/>
</dbReference>
<dbReference type="InterPro" id="IPR036034">
    <property type="entry name" value="PDZ_sf"/>
</dbReference>
<feature type="region of interest" description="Disordered" evidence="2">
    <location>
        <begin position="4522"/>
        <end position="4548"/>
    </location>
</feature>
<keyword evidence="6" id="KW-1185">Reference proteome</keyword>
<comment type="similarity">
    <text evidence="1">Belongs to the VPS13 family.</text>
</comment>
<dbReference type="InterPro" id="IPR009543">
    <property type="entry name" value="VPS13_VAB"/>
</dbReference>